<evidence type="ECO:0000256" key="9">
    <source>
        <dbReference type="ARBA" id="ARBA00022801"/>
    </source>
</evidence>
<dbReference type="InterPro" id="IPR036388">
    <property type="entry name" value="WH-like_DNA-bd_sf"/>
</dbReference>
<evidence type="ECO:0000256" key="4">
    <source>
        <dbReference type="ARBA" id="ARBA00004906"/>
    </source>
</evidence>
<dbReference type="InterPro" id="IPR016072">
    <property type="entry name" value="Skp1_comp_dimer"/>
</dbReference>
<feature type="domain" description="Peptidase M24" evidence="12">
    <location>
        <begin position="280"/>
        <end position="478"/>
    </location>
</feature>
<dbReference type="InterPro" id="IPR011333">
    <property type="entry name" value="SKP1/BTB/POZ_sf"/>
</dbReference>
<dbReference type="SMART" id="SM00512">
    <property type="entry name" value="Skp1"/>
    <property type="match status" value="1"/>
</dbReference>
<feature type="domain" description="SKP1 component POZ" evidence="14">
    <location>
        <begin position="10"/>
        <end position="68"/>
    </location>
</feature>
<keyword evidence="16" id="KW-1185">Reference proteome</keyword>
<dbReference type="InterPro" id="IPR002468">
    <property type="entry name" value="Pept_M24A_MAP2"/>
</dbReference>
<comment type="similarity">
    <text evidence="10">Belongs to the peptidase M24A family.</text>
</comment>
<dbReference type="Pfam" id="PF03931">
    <property type="entry name" value="Skp1_POZ"/>
    <property type="match status" value="1"/>
</dbReference>
<dbReference type="CDD" id="cd18322">
    <property type="entry name" value="BTB_POZ_SKP1"/>
    <property type="match status" value="1"/>
</dbReference>
<comment type="cofactor">
    <cofactor evidence="3">
        <name>Fe(2+)</name>
        <dbReference type="ChEBI" id="CHEBI:29033"/>
    </cofactor>
</comment>
<dbReference type="CDD" id="cd01088">
    <property type="entry name" value="MetAP2"/>
    <property type="match status" value="1"/>
</dbReference>
<name>A0ABQ7Z1U9_BRANA</name>
<dbReference type="Proteomes" id="UP000824890">
    <property type="component" value="Unassembled WGS sequence"/>
</dbReference>
<evidence type="ECO:0000256" key="1">
    <source>
        <dbReference type="ARBA" id="ARBA00000294"/>
    </source>
</evidence>
<sequence length="612" mass="68793">PRNKETMSKKMIVLKSSDGESFVVEEAVARQSKIISFLVEELPDQELRFTNLTSEILLKVIEYCKKHAVEDGSGDSSSSSSDDLKKWDVKFVGEIDQPTLMDLIMAANYLHIPSLLDVTCQKVADMIAACEDEKKIRSTFNIENDFTEEEMASENPEVVVAPTVENGGAESSSRGKDEPLETELSKKLEVTEDGKEENEGEEEEGSKAESSTVKKKKKRNKSKKKPQQTDPPSIPVVKLFPSGEFPEGEIQQYKDDNLWRTTSEEKRDLERLQKPIYNSVRQAAEVHRQVRKYVRSIVKPGMLMTDICETLEDTVRKLISENGLKAGIAFPTGCSLNWVAAHWTPNSGDKTVLQYDDVMKLDFGTHIDGHIIDCAFTVAFNPMYDPLLAASREATYTGIKEAGIDVRLCDIGAAIQEVMESYEVEINGKVFPVKSIRNLNGHSIGPYQIHAGKSVPIVKGGEQTKMEEGEFYAIETFGSTGKGYVREDLECSHYMKNFDIGHVPLRLPRAKQLLATINNNFSTLAFCRRYLDRIGETKYLMALKNLCDAGIVEPYPPLCDVKGSYVSQYEHTILLRPTCKEMWELVEPLLKTDDSGVLMLKEHFMPTSFWSC</sequence>
<dbReference type="InterPro" id="IPR050247">
    <property type="entry name" value="Met_Aminopeptidase_Type2"/>
</dbReference>
<protein>
    <recommendedName>
        <fullName evidence="10">Methionine aminopeptidase</fullName>
        <ecNumber evidence="10">3.4.11.18</ecNumber>
    </recommendedName>
</protein>
<dbReference type="Gene3D" id="3.90.230.10">
    <property type="entry name" value="Creatinase/methionine aminopeptidase superfamily"/>
    <property type="match status" value="1"/>
</dbReference>
<dbReference type="InterPro" id="IPR000994">
    <property type="entry name" value="Pept_M24"/>
</dbReference>
<feature type="domain" description="SKP1 component dimerisation" evidence="13">
    <location>
        <begin position="114"/>
        <end position="152"/>
    </location>
</feature>
<comment type="catalytic activity">
    <reaction evidence="1 10">
        <text>Release of N-terminal amino acids, preferentially methionine, from peptides and arylamides.</text>
        <dbReference type="EC" id="3.4.11.18"/>
    </reaction>
</comment>
<evidence type="ECO:0000313" key="16">
    <source>
        <dbReference type="Proteomes" id="UP000824890"/>
    </source>
</evidence>
<evidence type="ECO:0000256" key="11">
    <source>
        <dbReference type="SAM" id="MobiDB-lite"/>
    </source>
</evidence>
<dbReference type="Pfam" id="PF01466">
    <property type="entry name" value="Skp1"/>
    <property type="match status" value="1"/>
</dbReference>
<dbReference type="InterPro" id="IPR036390">
    <property type="entry name" value="WH_DNA-bd_sf"/>
</dbReference>
<dbReference type="SUPFAM" id="SSF81382">
    <property type="entry name" value="Skp1 dimerisation domain-like"/>
    <property type="match status" value="1"/>
</dbReference>
<dbReference type="Pfam" id="PF00557">
    <property type="entry name" value="Peptidase_M24"/>
    <property type="match status" value="1"/>
</dbReference>
<dbReference type="InterPro" id="IPR036296">
    <property type="entry name" value="SKP1-like_dim_sf"/>
</dbReference>
<keyword evidence="9" id="KW-0378">Hydrolase</keyword>
<dbReference type="Gene3D" id="3.30.710.10">
    <property type="entry name" value="Potassium Channel Kv1.1, Chain A"/>
    <property type="match status" value="1"/>
</dbReference>
<comment type="caution">
    <text evidence="15">The sequence shown here is derived from an EMBL/GenBank/DDBJ whole genome shotgun (WGS) entry which is preliminary data.</text>
</comment>
<dbReference type="SUPFAM" id="SSF54695">
    <property type="entry name" value="POZ domain"/>
    <property type="match status" value="1"/>
</dbReference>
<feature type="non-terminal residue" evidence="15">
    <location>
        <position position="1"/>
    </location>
</feature>
<dbReference type="PANTHER" id="PTHR45777:SF2">
    <property type="entry name" value="METHIONINE AMINOPEPTIDASE 2"/>
    <property type="match status" value="1"/>
</dbReference>
<dbReference type="PROSITE" id="PS01202">
    <property type="entry name" value="MAP_2"/>
    <property type="match status" value="1"/>
</dbReference>
<dbReference type="NCBIfam" id="TIGR00501">
    <property type="entry name" value="met_pdase_II"/>
    <property type="match status" value="1"/>
</dbReference>
<feature type="compositionally biased region" description="Basic residues" evidence="11">
    <location>
        <begin position="213"/>
        <end position="226"/>
    </location>
</feature>
<feature type="region of interest" description="Disordered" evidence="11">
    <location>
        <begin position="164"/>
        <end position="241"/>
    </location>
</feature>
<accession>A0ABQ7Z1U9</accession>
<dbReference type="PANTHER" id="PTHR45777">
    <property type="entry name" value="METHIONINE AMINOPEPTIDASE 2"/>
    <property type="match status" value="1"/>
</dbReference>
<keyword evidence="7 10" id="KW-0645">Protease</keyword>
<dbReference type="EC" id="3.4.11.18" evidence="10"/>
<dbReference type="InterPro" id="IPR001232">
    <property type="entry name" value="SKP1-like"/>
</dbReference>
<keyword evidence="6 10" id="KW-0031">Aminopeptidase</keyword>
<dbReference type="InterPro" id="IPR036005">
    <property type="entry name" value="Creatinase/aminopeptidase-like"/>
</dbReference>
<dbReference type="Gene3D" id="1.10.10.10">
    <property type="entry name" value="Winged helix-like DNA-binding domain superfamily/Winged helix DNA-binding domain"/>
    <property type="match status" value="1"/>
</dbReference>
<dbReference type="HAMAP" id="MF_03175">
    <property type="entry name" value="MetAP_2_euk"/>
    <property type="match status" value="1"/>
</dbReference>
<comment type="function">
    <text evidence="10">Cotranslationally removes the N-terminal methionine from nascent proteins. The N-terminal methionine is often cleaved when the second residue in the primary sequence is small and uncharged (Met-Ala-, Cys, Gly, Pro, Ser, Thr, or Val).</text>
</comment>
<evidence type="ECO:0000256" key="8">
    <source>
        <dbReference type="ARBA" id="ARBA00022723"/>
    </source>
</evidence>
<dbReference type="PRINTS" id="PR00599">
    <property type="entry name" value="MAPEPTIDASE"/>
</dbReference>
<dbReference type="InterPro" id="IPR018349">
    <property type="entry name" value="Pept_M24A_MAP2_BS"/>
</dbReference>
<evidence type="ECO:0000256" key="3">
    <source>
        <dbReference type="ARBA" id="ARBA00001954"/>
    </source>
</evidence>
<dbReference type="EMBL" id="JAGKQM010000016">
    <property type="protein sequence ID" value="KAH0874172.1"/>
    <property type="molecule type" value="Genomic_DNA"/>
</dbReference>
<proteinExistence type="inferred from homology"/>
<comment type="cofactor">
    <cofactor evidence="10">
        <name>Co(2+)</name>
        <dbReference type="ChEBI" id="CHEBI:48828"/>
    </cofactor>
    <cofactor evidence="10">
        <name>Zn(2+)</name>
        <dbReference type="ChEBI" id="CHEBI:29105"/>
    </cofactor>
    <cofactor evidence="10">
        <name>Mn(2+)</name>
        <dbReference type="ChEBI" id="CHEBI:29035"/>
    </cofactor>
    <cofactor evidence="10">
        <name>Fe(2+)</name>
        <dbReference type="ChEBI" id="CHEBI:29033"/>
    </cofactor>
    <text evidence="10">Binds 2 divalent metal cations per subunit. Has a high-affinity and a low affinity metal-binding site. The true nature of the physiological cofactor is under debate. The enzyme is active with cobalt, zinc, manganese or divalent iron ions.</text>
</comment>
<evidence type="ECO:0000256" key="10">
    <source>
        <dbReference type="RuleBase" id="RU003653"/>
    </source>
</evidence>
<evidence type="ECO:0000313" key="15">
    <source>
        <dbReference type="EMBL" id="KAH0874172.1"/>
    </source>
</evidence>
<comment type="similarity">
    <text evidence="5">Belongs to the SKP1 family.</text>
</comment>
<dbReference type="SUPFAM" id="SSF55920">
    <property type="entry name" value="Creatinase/aminopeptidase"/>
    <property type="match status" value="1"/>
</dbReference>
<evidence type="ECO:0000259" key="13">
    <source>
        <dbReference type="Pfam" id="PF01466"/>
    </source>
</evidence>
<evidence type="ECO:0000256" key="7">
    <source>
        <dbReference type="ARBA" id="ARBA00022670"/>
    </source>
</evidence>
<dbReference type="InterPro" id="IPR001714">
    <property type="entry name" value="Pept_M24_MAP"/>
</dbReference>
<organism evidence="15 16">
    <name type="scientific">Brassica napus</name>
    <name type="common">Rape</name>
    <dbReference type="NCBI Taxonomy" id="3708"/>
    <lineage>
        <taxon>Eukaryota</taxon>
        <taxon>Viridiplantae</taxon>
        <taxon>Streptophyta</taxon>
        <taxon>Embryophyta</taxon>
        <taxon>Tracheophyta</taxon>
        <taxon>Spermatophyta</taxon>
        <taxon>Magnoliopsida</taxon>
        <taxon>eudicotyledons</taxon>
        <taxon>Gunneridae</taxon>
        <taxon>Pentapetalae</taxon>
        <taxon>rosids</taxon>
        <taxon>malvids</taxon>
        <taxon>Brassicales</taxon>
        <taxon>Brassicaceae</taxon>
        <taxon>Brassiceae</taxon>
        <taxon>Brassica</taxon>
    </lineage>
</organism>
<reference evidence="15 16" key="1">
    <citation type="submission" date="2021-05" db="EMBL/GenBank/DDBJ databases">
        <title>Genome Assembly of Synthetic Allotetraploid Brassica napus Reveals Homoeologous Exchanges between Subgenomes.</title>
        <authorList>
            <person name="Davis J.T."/>
        </authorList>
    </citation>
    <scope>NUCLEOTIDE SEQUENCE [LARGE SCALE GENOMIC DNA]</scope>
    <source>
        <strain evidence="16">cv. Da-Ae</strain>
        <tissue evidence="15">Seedling</tissue>
    </source>
</reference>
<comment type="cofactor">
    <cofactor evidence="2">
        <name>Mn(2+)</name>
        <dbReference type="ChEBI" id="CHEBI:29035"/>
    </cofactor>
</comment>
<keyword evidence="8 10" id="KW-0479">Metal-binding</keyword>
<evidence type="ECO:0000259" key="14">
    <source>
        <dbReference type="Pfam" id="PF03931"/>
    </source>
</evidence>
<comment type="pathway">
    <text evidence="4">Protein modification; protein ubiquitination.</text>
</comment>
<evidence type="ECO:0000256" key="6">
    <source>
        <dbReference type="ARBA" id="ARBA00022438"/>
    </source>
</evidence>
<gene>
    <name evidence="15" type="ORF">HID58_071534</name>
</gene>
<feature type="compositionally biased region" description="Acidic residues" evidence="11">
    <location>
        <begin position="194"/>
        <end position="204"/>
    </location>
</feature>
<evidence type="ECO:0000259" key="12">
    <source>
        <dbReference type="Pfam" id="PF00557"/>
    </source>
</evidence>
<feature type="compositionally biased region" description="Basic and acidic residues" evidence="11">
    <location>
        <begin position="173"/>
        <end position="193"/>
    </location>
</feature>
<dbReference type="InterPro" id="IPR016073">
    <property type="entry name" value="Skp1_comp_POZ"/>
</dbReference>
<evidence type="ECO:0000256" key="5">
    <source>
        <dbReference type="ARBA" id="ARBA00009993"/>
    </source>
</evidence>
<dbReference type="SUPFAM" id="SSF46785">
    <property type="entry name" value="Winged helix' DNA-binding domain"/>
    <property type="match status" value="1"/>
</dbReference>
<evidence type="ECO:0000256" key="2">
    <source>
        <dbReference type="ARBA" id="ARBA00001936"/>
    </source>
</evidence>